<gene>
    <name evidence="1" type="ORF">O0535_14885</name>
</gene>
<keyword evidence="2" id="KW-1185">Reference proteome</keyword>
<reference evidence="1" key="1">
    <citation type="submission" date="2022-09" db="EMBL/GenBank/DDBJ databases">
        <title>Genome analysis and characterization of larvicidal activity of Brevibacillus strains.</title>
        <authorList>
            <person name="Patrusheva E.V."/>
            <person name="Izotova A.O."/>
            <person name="Toshchakov S.V."/>
            <person name="Sineoky S.P."/>
        </authorList>
    </citation>
    <scope>NUCLEOTIDE SEQUENCE</scope>
    <source>
        <strain evidence="1">VKPM_B-13244</strain>
    </source>
</reference>
<proteinExistence type="predicted"/>
<protein>
    <submittedName>
        <fullName evidence="1">Uncharacterized protein</fullName>
    </submittedName>
</protein>
<comment type="caution">
    <text evidence="1">The sequence shown here is derived from an EMBL/GenBank/DDBJ whole genome shotgun (WGS) entry which is preliminary data.</text>
</comment>
<name>A0ABT4HZ10_9BACL</name>
<dbReference type="EMBL" id="JAPTNG010000010">
    <property type="protein sequence ID" value="MCZ0832029.1"/>
    <property type="molecule type" value="Genomic_DNA"/>
</dbReference>
<evidence type="ECO:0000313" key="1">
    <source>
        <dbReference type="EMBL" id="MCZ0832029.1"/>
    </source>
</evidence>
<organism evidence="1 2">
    <name type="scientific">Brevibacillus halotolerans</name>
    <dbReference type="NCBI Taxonomy" id="1507437"/>
    <lineage>
        <taxon>Bacteria</taxon>
        <taxon>Bacillati</taxon>
        <taxon>Bacillota</taxon>
        <taxon>Bacilli</taxon>
        <taxon>Bacillales</taxon>
        <taxon>Paenibacillaceae</taxon>
        <taxon>Brevibacillus</taxon>
    </lineage>
</organism>
<dbReference type="RefSeq" id="WP_212931297.1">
    <property type="nucleotide sequence ID" value="NZ_BORK01000002.1"/>
</dbReference>
<evidence type="ECO:0000313" key="2">
    <source>
        <dbReference type="Proteomes" id="UP001067708"/>
    </source>
</evidence>
<sequence length="80" mass="9292">MASKIFDPLVTKFILPEHIEMLCQLHEDKKRIAEVDFCYRISDHVSMTMALTISRWKEKKEGRGEIGCLGVVDKFDSTFK</sequence>
<dbReference type="Proteomes" id="UP001067708">
    <property type="component" value="Unassembled WGS sequence"/>
</dbReference>
<accession>A0ABT4HZ10</accession>